<evidence type="ECO:0000313" key="2">
    <source>
        <dbReference type="EMBL" id="MCF3946344.1"/>
    </source>
</evidence>
<evidence type="ECO:0000313" key="3">
    <source>
        <dbReference type="Proteomes" id="UP001521209"/>
    </source>
</evidence>
<keyword evidence="3" id="KW-1185">Reference proteome</keyword>
<dbReference type="InterPro" id="IPR004879">
    <property type="entry name" value="Ssp411-like_TRX"/>
</dbReference>
<dbReference type="InterPro" id="IPR036249">
    <property type="entry name" value="Thioredoxin-like_sf"/>
</dbReference>
<sequence>MTGNALAAATSPYLLQHADNPVDWRMWTPETLARAAAEQKPILLSIGYAACHWCHVMAHESFEDAETAALMNAHYVSIKVDREERPDIDHIYMAALQAMGEQGGWPLTMVLTPEGAPIYGGTYFPPEPRWGRPSFRQVLRGVADAWAKDRARLEQSGESLMRRIVAQAAPAPAGPLTPGDLDAVAERFIGMVDWTDGGLKGAPKFPNPPIFRFLWGEYARTGRHEAGAAVALMLARMGQGGIYDHLGGGFSRYSTDAEWLVPHFEKMLYDNALLLDLLALAYAAEPDFLLHARAAETVEWLLRDMPASEDPAPSGAVAFAASEDADSEGEEGKFYVWTRQELIDALGNDFSTFEAHYPCPAQGNWEGKIILTRATHPEDAATERKLAELRARLRVVRDRRVRPGRDDKILADWNGLAIAALVRASAVFGRTDWLETAVSAFRAVMALLGRADGRVDHAYRRGRISAAGLLDDQAAMLRAALALYQATGEAAYLARAEALAAATEQKFGDGAGGFFLTADDSGDLPCGMRPRGGFDGPTPAGAGLMAEGYACLYHLTGGADYRSRAEALIAAHAGERRALAAYPTLLAAAALLDAATSVVIVGDRGDARFASLHRAALAGFDPTVVVLPVGDASGLPVSHPAHGKASGTPAAFVCGGNVCSLPVHTADALRAQVSSRRDAM</sequence>
<dbReference type="Gene3D" id="3.40.30.10">
    <property type="entry name" value="Glutaredoxin"/>
    <property type="match status" value="1"/>
</dbReference>
<dbReference type="Gene3D" id="1.50.10.20">
    <property type="match status" value="1"/>
</dbReference>
<dbReference type="PIRSF" id="PIRSF006402">
    <property type="entry name" value="UCP006402_thioredoxin"/>
    <property type="match status" value="1"/>
</dbReference>
<feature type="domain" description="Spermatogenesis-associated protein 20-like TRX" evidence="1">
    <location>
        <begin position="4"/>
        <end position="164"/>
    </location>
</feature>
<evidence type="ECO:0000259" key="1">
    <source>
        <dbReference type="Pfam" id="PF03190"/>
    </source>
</evidence>
<accession>A0ABS9DUG9</accession>
<name>A0ABS9DUG9_9PROT</name>
<comment type="caution">
    <text evidence="2">The sequence shown here is derived from an EMBL/GenBank/DDBJ whole genome shotgun (WGS) entry which is preliminary data.</text>
</comment>
<organism evidence="2 3">
    <name type="scientific">Acidiphilium iwatense</name>
    <dbReference type="NCBI Taxonomy" id="768198"/>
    <lineage>
        <taxon>Bacteria</taxon>
        <taxon>Pseudomonadati</taxon>
        <taxon>Pseudomonadota</taxon>
        <taxon>Alphaproteobacteria</taxon>
        <taxon>Acetobacterales</taxon>
        <taxon>Acidocellaceae</taxon>
        <taxon>Acidiphilium</taxon>
    </lineage>
</organism>
<dbReference type="SUPFAM" id="SSF52833">
    <property type="entry name" value="Thioredoxin-like"/>
    <property type="match status" value="1"/>
</dbReference>
<protein>
    <submittedName>
        <fullName evidence="2">Thioredoxin domain-containing protein</fullName>
    </submittedName>
</protein>
<dbReference type="Pfam" id="PF03190">
    <property type="entry name" value="Thioredox_DsbH"/>
    <property type="match status" value="1"/>
</dbReference>
<gene>
    <name evidence="2" type="ORF">L2A60_06555</name>
</gene>
<dbReference type="Proteomes" id="UP001521209">
    <property type="component" value="Unassembled WGS sequence"/>
</dbReference>
<dbReference type="InterPro" id="IPR008928">
    <property type="entry name" value="6-hairpin_glycosidase_sf"/>
</dbReference>
<dbReference type="PANTHER" id="PTHR42899:SF1">
    <property type="entry name" value="SPERMATOGENESIS-ASSOCIATED PROTEIN 20"/>
    <property type="match status" value="1"/>
</dbReference>
<dbReference type="PANTHER" id="PTHR42899">
    <property type="entry name" value="SPERMATOGENESIS-ASSOCIATED PROTEIN 20"/>
    <property type="match status" value="1"/>
</dbReference>
<dbReference type="SUPFAM" id="SSF48208">
    <property type="entry name" value="Six-hairpin glycosidases"/>
    <property type="match status" value="1"/>
</dbReference>
<reference evidence="2 3" key="1">
    <citation type="submission" date="2022-01" db="EMBL/GenBank/DDBJ databases">
        <authorList>
            <person name="Won M."/>
            <person name="Kim S.-J."/>
            <person name="Kwon S.-W."/>
        </authorList>
    </citation>
    <scope>NUCLEOTIDE SEQUENCE [LARGE SCALE GENOMIC DNA]</scope>
    <source>
        <strain evidence="2 3">KCTC 23505</strain>
    </source>
</reference>
<proteinExistence type="predicted"/>
<dbReference type="InterPro" id="IPR024705">
    <property type="entry name" value="Ssp411"/>
</dbReference>
<dbReference type="CDD" id="cd02955">
    <property type="entry name" value="SSP411"/>
    <property type="match status" value="1"/>
</dbReference>
<dbReference type="EMBL" id="JAKGBZ010000009">
    <property type="protein sequence ID" value="MCF3946344.1"/>
    <property type="molecule type" value="Genomic_DNA"/>
</dbReference>
<dbReference type="RefSeq" id="WP_235703579.1">
    <property type="nucleotide sequence ID" value="NZ_JAKGBZ010000009.1"/>
</dbReference>